<sequence>MQKKDSRIRLAIPIGKKCKISKGCARFYQPRQMPVHMADGGRLDTGQTRSTRSARAKPEKLAKTNPGPEKSRLMIVMAAGNCHWSDRRMVRGGGSSAFVSGIKTKKHQRMNRGAFLNVIPIGREWRE</sequence>
<proteinExistence type="predicted"/>
<organism evidence="2 3">
    <name type="scientific">Thalassospira povalilytica</name>
    <dbReference type="NCBI Taxonomy" id="732237"/>
    <lineage>
        <taxon>Bacteria</taxon>
        <taxon>Pseudomonadati</taxon>
        <taxon>Pseudomonadota</taxon>
        <taxon>Alphaproteobacteria</taxon>
        <taxon>Rhodospirillales</taxon>
        <taxon>Thalassospiraceae</taxon>
        <taxon>Thalassospira</taxon>
    </lineage>
</organism>
<comment type="caution">
    <text evidence="2">The sequence shown here is derived from an EMBL/GenBank/DDBJ whole genome shotgun (WGS) entry which is preliminary data.</text>
</comment>
<dbReference type="RefSeq" id="WP_206927412.1">
    <property type="nucleotide sequence ID" value="NZ_JAEKJW010000002.1"/>
</dbReference>
<reference evidence="2" key="1">
    <citation type="submission" date="2020-12" db="EMBL/GenBank/DDBJ databases">
        <title>Oil enriched cultivation method for isolating marine PHA-producing bacteria.</title>
        <authorList>
            <person name="Zheng W."/>
            <person name="Yu S."/>
            <person name="Huang Y."/>
        </authorList>
    </citation>
    <scope>NUCLEOTIDE SEQUENCE</scope>
    <source>
        <strain evidence="2">SY-2-3</strain>
    </source>
</reference>
<dbReference type="Proteomes" id="UP000664405">
    <property type="component" value="Unassembled WGS sequence"/>
</dbReference>
<name>A0A8I1M8S4_9PROT</name>
<evidence type="ECO:0000313" key="2">
    <source>
        <dbReference type="EMBL" id="MBN8196932.1"/>
    </source>
</evidence>
<dbReference type="AlphaFoldDB" id="A0A8I1M8S4"/>
<protein>
    <submittedName>
        <fullName evidence="2">Uncharacterized protein</fullName>
    </submittedName>
</protein>
<evidence type="ECO:0000313" key="3">
    <source>
        <dbReference type="Proteomes" id="UP000664405"/>
    </source>
</evidence>
<gene>
    <name evidence="2" type="ORF">JF547_10705</name>
</gene>
<evidence type="ECO:0000256" key="1">
    <source>
        <dbReference type="SAM" id="MobiDB-lite"/>
    </source>
</evidence>
<dbReference type="EMBL" id="JAEKJW010000002">
    <property type="protein sequence ID" value="MBN8196932.1"/>
    <property type="molecule type" value="Genomic_DNA"/>
</dbReference>
<accession>A0A8I1M8S4</accession>
<feature type="region of interest" description="Disordered" evidence="1">
    <location>
        <begin position="35"/>
        <end position="69"/>
    </location>
</feature>